<evidence type="ECO:0000313" key="11">
    <source>
        <dbReference type="Proteomes" id="UP000252004"/>
    </source>
</evidence>
<feature type="transmembrane region" description="Helical" evidence="8">
    <location>
        <begin position="401"/>
        <end position="421"/>
    </location>
</feature>
<dbReference type="PROSITE" id="PS50850">
    <property type="entry name" value="MFS"/>
    <property type="match status" value="1"/>
</dbReference>
<keyword evidence="6 8" id="KW-0472">Membrane</keyword>
<evidence type="ECO:0000256" key="5">
    <source>
        <dbReference type="ARBA" id="ARBA00022989"/>
    </source>
</evidence>
<dbReference type="InterPro" id="IPR011701">
    <property type="entry name" value="MFS"/>
</dbReference>
<evidence type="ECO:0000256" key="1">
    <source>
        <dbReference type="ARBA" id="ARBA00004651"/>
    </source>
</evidence>
<keyword evidence="5 8" id="KW-1133">Transmembrane helix</keyword>
<dbReference type="AlphaFoldDB" id="A0A344U7Y9"/>
<dbReference type="PANTHER" id="PTHR23517:SF2">
    <property type="entry name" value="MULTIDRUG RESISTANCE PROTEIN MDTH"/>
    <property type="match status" value="1"/>
</dbReference>
<feature type="domain" description="Major facilitator superfamily (MFS) profile" evidence="9">
    <location>
        <begin position="46"/>
        <end position="425"/>
    </location>
</feature>
<feature type="region of interest" description="Disordered" evidence="7">
    <location>
        <begin position="1"/>
        <end position="31"/>
    </location>
</feature>
<dbReference type="GO" id="GO:0005886">
    <property type="term" value="C:plasma membrane"/>
    <property type="evidence" value="ECO:0007669"/>
    <property type="project" value="UniProtKB-SubCell"/>
</dbReference>
<evidence type="ECO:0000256" key="4">
    <source>
        <dbReference type="ARBA" id="ARBA00022692"/>
    </source>
</evidence>
<gene>
    <name evidence="10" type="ORF">C0216_29500</name>
</gene>
<feature type="transmembrane region" description="Helical" evidence="8">
    <location>
        <begin position="197"/>
        <end position="218"/>
    </location>
</feature>
<dbReference type="PANTHER" id="PTHR23517">
    <property type="entry name" value="RESISTANCE PROTEIN MDTM, PUTATIVE-RELATED-RELATED"/>
    <property type="match status" value="1"/>
</dbReference>
<comment type="subcellular location">
    <subcellularLocation>
        <location evidence="1">Cell membrane</location>
        <topology evidence="1">Multi-pass membrane protein</topology>
    </subcellularLocation>
</comment>
<feature type="transmembrane region" description="Helical" evidence="8">
    <location>
        <begin position="170"/>
        <end position="191"/>
    </location>
</feature>
<evidence type="ECO:0000256" key="6">
    <source>
        <dbReference type="ARBA" id="ARBA00023136"/>
    </source>
</evidence>
<organism evidence="10 11">
    <name type="scientific">Streptomyces globosus</name>
    <dbReference type="NCBI Taxonomy" id="68209"/>
    <lineage>
        <taxon>Bacteria</taxon>
        <taxon>Bacillati</taxon>
        <taxon>Actinomycetota</taxon>
        <taxon>Actinomycetes</taxon>
        <taxon>Kitasatosporales</taxon>
        <taxon>Streptomycetaceae</taxon>
        <taxon>Streptomyces</taxon>
    </lineage>
</organism>
<dbReference type="InterPro" id="IPR036259">
    <property type="entry name" value="MFS_trans_sf"/>
</dbReference>
<evidence type="ECO:0000256" key="3">
    <source>
        <dbReference type="ARBA" id="ARBA00022475"/>
    </source>
</evidence>
<dbReference type="Pfam" id="PF07690">
    <property type="entry name" value="MFS_1"/>
    <property type="match status" value="1"/>
</dbReference>
<reference evidence="10 11" key="1">
    <citation type="submission" date="2018-01" db="EMBL/GenBank/DDBJ databases">
        <title>Draft genome Sequence of streptomyces globosus LZH-48.</title>
        <authorList>
            <person name="Ran K."/>
            <person name="Li Z."/>
            <person name="Wei S."/>
            <person name="Dong R."/>
        </authorList>
    </citation>
    <scope>NUCLEOTIDE SEQUENCE [LARGE SCALE GENOMIC DNA]</scope>
    <source>
        <strain evidence="10 11">LZH-48</strain>
    </source>
</reference>
<dbReference type="Gene3D" id="1.20.1250.20">
    <property type="entry name" value="MFS general substrate transporter like domains"/>
    <property type="match status" value="1"/>
</dbReference>
<dbReference type="CDD" id="cd17329">
    <property type="entry name" value="MFS_MdtH_MDR_like"/>
    <property type="match status" value="1"/>
</dbReference>
<dbReference type="InterPro" id="IPR050171">
    <property type="entry name" value="MFS_Transporters"/>
</dbReference>
<dbReference type="KEGG" id="sgz:C0216_29500"/>
<accession>A0A344U7Y9</accession>
<feature type="transmembrane region" description="Helical" evidence="8">
    <location>
        <begin position="314"/>
        <end position="339"/>
    </location>
</feature>
<evidence type="ECO:0000256" key="8">
    <source>
        <dbReference type="SAM" id="Phobius"/>
    </source>
</evidence>
<dbReference type="InterPro" id="IPR020846">
    <property type="entry name" value="MFS_dom"/>
</dbReference>
<dbReference type="EMBL" id="CP030862">
    <property type="protein sequence ID" value="AXE27010.1"/>
    <property type="molecule type" value="Genomic_DNA"/>
</dbReference>
<feature type="transmembrane region" description="Helical" evidence="8">
    <location>
        <begin position="47"/>
        <end position="72"/>
    </location>
</feature>
<keyword evidence="11" id="KW-1185">Reference proteome</keyword>
<feature type="transmembrane region" description="Helical" evidence="8">
    <location>
        <begin position="78"/>
        <end position="98"/>
    </location>
</feature>
<dbReference type="Proteomes" id="UP000252004">
    <property type="component" value="Chromosome"/>
</dbReference>
<dbReference type="GO" id="GO:0022857">
    <property type="term" value="F:transmembrane transporter activity"/>
    <property type="evidence" value="ECO:0007669"/>
    <property type="project" value="InterPro"/>
</dbReference>
<evidence type="ECO:0000259" key="9">
    <source>
        <dbReference type="PROSITE" id="PS50850"/>
    </source>
</evidence>
<evidence type="ECO:0000313" key="10">
    <source>
        <dbReference type="EMBL" id="AXE27010.1"/>
    </source>
</evidence>
<keyword evidence="3" id="KW-1003">Cell membrane</keyword>
<dbReference type="SUPFAM" id="SSF103473">
    <property type="entry name" value="MFS general substrate transporter"/>
    <property type="match status" value="1"/>
</dbReference>
<name>A0A344U7Y9_9ACTN</name>
<keyword evidence="4 8" id="KW-0812">Transmembrane</keyword>
<keyword evidence="2" id="KW-0813">Transport</keyword>
<feature type="compositionally biased region" description="Pro residues" evidence="7">
    <location>
        <begin position="17"/>
        <end position="26"/>
    </location>
</feature>
<sequence>MPAVSSSLRPDQRVPWWTPPHPPFGKEPPMAGEEPLRRRLRNLPGSAWVIFSGMFLIKFGNFLNVFLVLFLVARGFSAFQAGVALGVVGVGAFVGNAVGGSVADRFGRRTAIAVSMFGSSAATALVPLADGLLATTALVGVVGVFAQLYRPAAGALLVDVVPEEQRVTAFAVLRLAINVGMAVGPLVGGLLSGASYTYVFLGDALFSFAFGVLALCTLPGGRPPVQDPAEAAAEGGRGGYRAVFADRPYLLFLGSMVAATFVYGQSTATLPLHVTDAGFDNKVYGLLLGLNALICVLIELPLTRHTERRTPRRVIAAGLLLLGLGMALTGAVQAVWLLALTVVVWTVAETIYTPIANAYPAEFSPAHLRGRYQGAEGIAHTLGGALGPAVGGLLYGISAPLHWVVCGAVAALGAGLALAAVPPARAPKSAAPAAEPAAEPAPAA</sequence>
<dbReference type="OrthoDB" id="4042314at2"/>
<evidence type="ECO:0000256" key="2">
    <source>
        <dbReference type="ARBA" id="ARBA00022448"/>
    </source>
</evidence>
<evidence type="ECO:0000256" key="7">
    <source>
        <dbReference type="SAM" id="MobiDB-lite"/>
    </source>
</evidence>
<feature type="transmembrane region" description="Helical" evidence="8">
    <location>
        <begin position="247"/>
        <end position="263"/>
    </location>
</feature>
<feature type="transmembrane region" description="Helical" evidence="8">
    <location>
        <begin position="283"/>
        <end position="302"/>
    </location>
</feature>
<proteinExistence type="predicted"/>
<protein>
    <submittedName>
        <fullName evidence="10">MFS transporter</fullName>
    </submittedName>
</protein>